<dbReference type="RefSeq" id="WP_310429397.1">
    <property type="nucleotide sequence ID" value="NZ_JAVDYC010000001.1"/>
</dbReference>
<keyword evidence="2" id="KW-1185">Reference proteome</keyword>
<dbReference type="AlphaFoldDB" id="A0AAE4A0E9"/>
<name>A0AAE4A0E9_9ACTN</name>
<evidence type="ECO:0000313" key="1">
    <source>
        <dbReference type="EMBL" id="MDR7328310.1"/>
    </source>
</evidence>
<sequence length="135" mass="15825">MGLTFFTENGFPRWRESEPRLEVLGMFLTMDVQNSPTLGYDLLDLVERAYTGQEDTTEWDGEGFYVTFSRADGVTMQNNFLADKRGSYSLEEVRDVAQDYWHHIAREAGPKQCAFELKLWEETWGRPHPYRGRLF</sequence>
<evidence type="ECO:0000313" key="2">
    <source>
        <dbReference type="Proteomes" id="UP001183629"/>
    </source>
</evidence>
<reference evidence="1 2" key="1">
    <citation type="submission" date="2023-07" db="EMBL/GenBank/DDBJ databases">
        <title>Sequencing the genomes of 1000 actinobacteria strains.</title>
        <authorList>
            <person name="Klenk H.-P."/>
        </authorList>
    </citation>
    <scope>NUCLEOTIDE SEQUENCE [LARGE SCALE GENOMIC DNA]</scope>
    <source>
        <strain evidence="1 2">DSM 44711</strain>
    </source>
</reference>
<dbReference type="EMBL" id="JAVDYC010000001">
    <property type="protein sequence ID" value="MDR7328310.1"/>
    <property type="molecule type" value="Genomic_DNA"/>
</dbReference>
<dbReference type="Proteomes" id="UP001183629">
    <property type="component" value="Unassembled WGS sequence"/>
</dbReference>
<gene>
    <name evidence="1" type="ORF">J2S44_008560</name>
</gene>
<comment type="caution">
    <text evidence="1">The sequence shown here is derived from an EMBL/GenBank/DDBJ whole genome shotgun (WGS) entry which is preliminary data.</text>
</comment>
<proteinExistence type="predicted"/>
<organism evidence="1 2">
    <name type="scientific">Catenuloplanes niger</name>
    <dbReference type="NCBI Taxonomy" id="587534"/>
    <lineage>
        <taxon>Bacteria</taxon>
        <taxon>Bacillati</taxon>
        <taxon>Actinomycetota</taxon>
        <taxon>Actinomycetes</taxon>
        <taxon>Micromonosporales</taxon>
        <taxon>Micromonosporaceae</taxon>
        <taxon>Catenuloplanes</taxon>
    </lineage>
</organism>
<accession>A0AAE4A0E9</accession>
<protein>
    <submittedName>
        <fullName evidence="1">Uncharacterized protein</fullName>
    </submittedName>
</protein>